<accession>A0A0D9WQ79</accession>
<reference evidence="1" key="3">
    <citation type="submission" date="2015-04" db="UniProtKB">
        <authorList>
            <consortium name="EnsemblPlants"/>
        </authorList>
    </citation>
    <scope>IDENTIFICATION</scope>
</reference>
<organism evidence="1 2">
    <name type="scientific">Leersia perrieri</name>
    <dbReference type="NCBI Taxonomy" id="77586"/>
    <lineage>
        <taxon>Eukaryota</taxon>
        <taxon>Viridiplantae</taxon>
        <taxon>Streptophyta</taxon>
        <taxon>Embryophyta</taxon>
        <taxon>Tracheophyta</taxon>
        <taxon>Spermatophyta</taxon>
        <taxon>Magnoliopsida</taxon>
        <taxon>Liliopsida</taxon>
        <taxon>Poales</taxon>
        <taxon>Poaceae</taxon>
        <taxon>BOP clade</taxon>
        <taxon>Oryzoideae</taxon>
        <taxon>Oryzeae</taxon>
        <taxon>Oryzinae</taxon>
        <taxon>Leersia</taxon>
    </lineage>
</organism>
<evidence type="ECO:0000313" key="2">
    <source>
        <dbReference type="Proteomes" id="UP000032180"/>
    </source>
</evidence>
<reference evidence="2" key="2">
    <citation type="submission" date="2013-12" db="EMBL/GenBank/DDBJ databases">
        <authorList>
            <person name="Yu Y."/>
            <person name="Lee S."/>
            <person name="de Baynast K."/>
            <person name="Wissotski M."/>
            <person name="Liu L."/>
            <person name="Talag J."/>
            <person name="Goicoechea J."/>
            <person name="Angelova A."/>
            <person name="Jetty R."/>
            <person name="Kudrna D."/>
            <person name="Golser W."/>
            <person name="Rivera L."/>
            <person name="Zhang J."/>
            <person name="Wing R."/>
        </authorList>
    </citation>
    <scope>NUCLEOTIDE SEQUENCE</scope>
</reference>
<dbReference type="AlphaFoldDB" id="A0A0D9WQ79"/>
<sequence>MSMTALLRRLLDMSASQSPSRNMLTGHPKLFRLGHKDEGADGVELRQCSPTISLTNELTGALPLLGKAPQY</sequence>
<dbReference type="Proteomes" id="UP000032180">
    <property type="component" value="Chromosome 6"/>
</dbReference>
<evidence type="ECO:0000313" key="1">
    <source>
        <dbReference type="EnsemblPlants" id="LPERR06G12300.4"/>
    </source>
</evidence>
<dbReference type="Gramene" id="LPERR06G12300.4">
    <property type="protein sequence ID" value="LPERR06G12300.4"/>
    <property type="gene ID" value="LPERR06G12300"/>
</dbReference>
<protein>
    <submittedName>
        <fullName evidence="1">Uncharacterized protein</fullName>
    </submittedName>
</protein>
<name>A0A0D9WQ79_9ORYZ</name>
<dbReference type="HOGENOM" id="CLU_2743675_0_0_1"/>
<reference evidence="1 2" key="1">
    <citation type="submission" date="2012-08" db="EMBL/GenBank/DDBJ databases">
        <title>Oryza genome evolution.</title>
        <authorList>
            <person name="Wing R.A."/>
        </authorList>
    </citation>
    <scope>NUCLEOTIDE SEQUENCE</scope>
</reference>
<keyword evidence="2" id="KW-1185">Reference proteome</keyword>
<proteinExistence type="predicted"/>
<dbReference type="EnsemblPlants" id="LPERR06G12300.4">
    <property type="protein sequence ID" value="LPERR06G12300.4"/>
    <property type="gene ID" value="LPERR06G12300"/>
</dbReference>